<proteinExistence type="inferred from homology"/>
<dbReference type="KEGG" id="apuu:APUU_41657S"/>
<evidence type="ECO:0000313" key="8">
    <source>
        <dbReference type="Proteomes" id="UP000654913"/>
    </source>
</evidence>
<evidence type="ECO:0000256" key="2">
    <source>
        <dbReference type="ARBA" id="ARBA00022723"/>
    </source>
</evidence>
<dbReference type="Gene3D" id="3.90.180.10">
    <property type="entry name" value="Medium-chain alcohol dehydrogenases, catalytic domain"/>
    <property type="match status" value="1"/>
</dbReference>
<dbReference type="InterPro" id="IPR002328">
    <property type="entry name" value="ADH_Zn_CS"/>
</dbReference>
<evidence type="ECO:0000256" key="1">
    <source>
        <dbReference type="ARBA" id="ARBA00001947"/>
    </source>
</evidence>
<dbReference type="AlphaFoldDB" id="A0A7R7XQP1"/>
<dbReference type="InterPro" id="IPR047109">
    <property type="entry name" value="CAD-like"/>
</dbReference>
<dbReference type="CDD" id="cd05283">
    <property type="entry name" value="CAD1"/>
    <property type="match status" value="1"/>
</dbReference>
<accession>A0A7R7XQP1</accession>
<dbReference type="FunFam" id="3.40.50.720:FF:000022">
    <property type="entry name" value="Cinnamyl alcohol dehydrogenase"/>
    <property type="match status" value="1"/>
</dbReference>
<sequence>MSVTFEVYRGSTEGKIVPNKTTRILEPNEVFIEMTHAGLCGSDEVFLTTGQALGHEGIGVVQKIGSDVQDVKIGDRVGFGFTHFFCGNCRWCSTGLDQHCEKKRWYGWHDLDIGAFGEGFVMDAGSVIPIPDGYDSADAAPLMCAGATVWTVLTEYDVRPTDRVGIMGVGGLGHLGIKLAAAMGCHVVVLSRSEAKRDEAYKFGASEYHVFAPGQELEDFEPLDHLLLCGNHEVDMPSIIPLMNVHGSIYLLTVQFTPLTIPSIPLVQNGIRIQGSLVASRQGLRSLVKFAAEKKITPTTMKFPLTRDGVEAAMQTLREGRMRYRAVLVRDPRVARNGF</sequence>
<dbReference type="InterPro" id="IPR013154">
    <property type="entry name" value="ADH-like_N"/>
</dbReference>
<keyword evidence="2 5" id="KW-0479">Metal-binding</keyword>
<keyword evidence="3 5" id="KW-0862">Zinc</keyword>
<dbReference type="OrthoDB" id="1879366at2759"/>
<dbReference type="Gene3D" id="3.40.50.720">
    <property type="entry name" value="NAD(P)-binding Rossmann-like Domain"/>
    <property type="match status" value="1"/>
</dbReference>
<dbReference type="Pfam" id="PF08240">
    <property type="entry name" value="ADH_N"/>
    <property type="match status" value="1"/>
</dbReference>
<comment type="similarity">
    <text evidence="5">Belongs to the zinc-containing alcohol dehydrogenase family.</text>
</comment>
<feature type="domain" description="Enoyl reductase (ER)" evidence="6">
    <location>
        <begin position="10"/>
        <end position="328"/>
    </location>
</feature>
<dbReference type="SMART" id="SM00829">
    <property type="entry name" value="PKS_ER"/>
    <property type="match status" value="1"/>
</dbReference>
<keyword evidence="8" id="KW-1185">Reference proteome</keyword>
<dbReference type="GO" id="GO:0008270">
    <property type="term" value="F:zinc ion binding"/>
    <property type="evidence" value="ECO:0007669"/>
    <property type="project" value="InterPro"/>
</dbReference>
<dbReference type="InterPro" id="IPR011032">
    <property type="entry name" value="GroES-like_sf"/>
</dbReference>
<reference evidence="7" key="2">
    <citation type="submission" date="2021-02" db="EMBL/GenBank/DDBJ databases">
        <title>Aspergillus puulaauensis MK2 genome sequence.</title>
        <authorList>
            <person name="Futagami T."/>
            <person name="Mori K."/>
            <person name="Kadooka C."/>
            <person name="Tanaka T."/>
        </authorList>
    </citation>
    <scope>NUCLEOTIDE SEQUENCE</scope>
    <source>
        <strain evidence="7">MK2</strain>
    </source>
</reference>
<dbReference type="SUPFAM" id="SSF51735">
    <property type="entry name" value="NAD(P)-binding Rossmann-fold domains"/>
    <property type="match status" value="1"/>
</dbReference>
<reference evidence="7" key="1">
    <citation type="submission" date="2021-01" db="EMBL/GenBank/DDBJ databases">
        <authorList>
            <consortium name="Aspergillus puulaauensis MK2 genome sequencing consortium"/>
            <person name="Kazuki M."/>
            <person name="Futagami T."/>
        </authorList>
    </citation>
    <scope>NUCLEOTIDE SEQUENCE</scope>
    <source>
        <strain evidence="7">MK2</strain>
    </source>
</reference>
<dbReference type="GeneID" id="64975218"/>
<evidence type="ECO:0000313" key="7">
    <source>
        <dbReference type="EMBL" id="BCS25213.1"/>
    </source>
</evidence>
<dbReference type="PANTHER" id="PTHR42683">
    <property type="entry name" value="ALDEHYDE REDUCTASE"/>
    <property type="match status" value="1"/>
</dbReference>
<dbReference type="SUPFAM" id="SSF50129">
    <property type="entry name" value="GroES-like"/>
    <property type="match status" value="1"/>
</dbReference>
<dbReference type="InterPro" id="IPR020843">
    <property type="entry name" value="ER"/>
</dbReference>
<dbReference type="PROSITE" id="PS00059">
    <property type="entry name" value="ADH_ZINC"/>
    <property type="match status" value="1"/>
</dbReference>
<evidence type="ECO:0000256" key="4">
    <source>
        <dbReference type="ARBA" id="ARBA00023002"/>
    </source>
</evidence>
<dbReference type="InterPro" id="IPR036291">
    <property type="entry name" value="NAD(P)-bd_dom_sf"/>
</dbReference>
<name>A0A7R7XQP1_9EURO</name>
<evidence type="ECO:0000259" key="6">
    <source>
        <dbReference type="SMART" id="SM00829"/>
    </source>
</evidence>
<dbReference type="InterPro" id="IPR013149">
    <property type="entry name" value="ADH-like_C"/>
</dbReference>
<protein>
    <submittedName>
        <fullName evidence="7">Putative secondary metabolism biosynthetic enzyme</fullName>
    </submittedName>
</protein>
<dbReference type="EMBL" id="AP024446">
    <property type="protein sequence ID" value="BCS25213.1"/>
    <property type="molecule type" value="Genomic_DNA"/>
</dbReference>
<gene>
    <name evidence="7" type="ORF">APUU_41657S</name>
</gene>
<dbReference type="RefSeq" id="XP_041557407.1">
    <property type="nucleotide sequence ID" value="XM_041704865.1"/>
</dbReference>
<keyword evidence="4" id="KW-0560">Oxidoreductase</keyword>
<dbReference type="Proteomes" id="UP000654913">
    <property type="component" value="Chromosome 4"/>
</dbReference>
<evidence type="ECO:0000256" key="5">
    <source>
        <dbReference type="RuleBase" id="RU361277"/>
    </source>
</evidence>
<evidence type="ECO:0000256" key="3">
    <source>
        <dbReference type="ARBA" id="ARBA00022833"/>
    </source>
</evidence>
<dbReference type="GO" id="GO:0016616">
    <property type="term" value="F:oxidoreductase activity, acting on the CH-OH group of donors, NAD or NADP as acceptor"/>
    <property type="evidence" value="ECO:0007669"/>
    <property type="project" value="InterPro"/>
</dbReference>
<comment type="cofactor">
    <cofactor evidence="1 5">
        <name>Zn(2+)</name>
        <dbReference type="ChEBI" id="CHEBI:29105"/>
    </cofactor>
</comment>
<organism evidence="7 8">
    <name type="scientific">Aspergillus puulaauensis</name>
    <dbReference type="NCBI Taxonomy" id="1220207"/>
    <lineage>
        <taxon>Eukaryota</taxon>
        <taxon>Fungi</taxon>
        <taxon>Dikarya</taxon>
        <taxon>Ascomycota</taxon>
        <taxon>Pezizomycotina</taxon>
        <taxon>Eurotiomycetes</taxon>
        <taxon>Eurotiomycetidae</taxon>
        <taxon>Eurotiales</taxon>
        <taxon>Aspergillaceae</taxon>
        <taxon>Aspergillus</taxon>
    </lineage>
</organism>
<dbReference type="Pfam" id="PF00107">
    <property type="entry name" value="ADH_zinc_N"/>
    <property type="match status" value="1"/>
</dbReference>